<evidence type="ECO:0000313" key="2">
    <source>
        <dbReference type="EMBL" id="GBL98619.1"/>
    </source>
</evidence>
<accession>A0A4Y2C3B5</accession>
<gene>
    <name evidence="2" type="ORF">AVEN_162923_1</name>
    <name evidence="1" type="ORF">AVEN_70471_1</name>
</gene>
<keyword evidence="3" id="KW-1185">Reference proteome</keyword>
<evidence type="ECO:0000313" key="3">
    <source>
        <dbReference type="Proteomes" id="UP000499080"/>
    </source>
</evidence>
<organism evidence="2 3">
    <name type="scientific">Araneus ventricosus</name>
    <name type="common">Orbweaver spider</name>
    <name type="synonym">Epeira ventricosa</name>
    <dbReference type="NCBI Taxonomy" id="182803"/>
    <lineage>
        <taxon>Eukaryota</taxon>
        <taxon>Metazoa</taxon>
        <taxon>Ecdysozoa</taxon>
        <taxon>Arthropoda</taxon>
        <taxon>Chelicerata</taxon>
        <taxon>Arachnida</taxon>
        <taxon>Araneae</taxon>
        <taxon>Araneomorphae</taxon>
        <taxon>Entelegynae</taxon>
        <taxon>Araneoidea</taxon>
        <taxon>Araneidae</taxon>
        <taxon>Araneus</taxon>
    </lineage>
</organism>
<name>A0A4Y2C3B5_ARAVE</name>
<reference evidence="2 3" key="1">
    <citation type="journal article" date="2019" name="Sci. Rep.">
        <title>Orb-weaving spider Araneus ventricosus genome elucidates the spidroin gene catalogue.</title>
        <authorList>
            <person name="Kono N."/>
            <person name="Nakamura H."/>
            <person name="Ohtoshi R."/>
            <person name="Moran D.A.P."/>
            <person name="Shinohara A."/>
            <person name="Yoshida Y."/>
            <person name="Fujiwara M."/>
            <person name="Mori M."/>
            <person name="Tomita M."/>
            <person name="Arakawa K."/>
        </authorList>
    </citation>
    <scope>NUCLEOTIDE SEQUENCE [LARGE SCALE GENOMIC DNA]</scope>
</reference>
<evidence type="ECO:0000313" key="1">
    <source>
        <dbReference type="EMBL" id="GBL98605.1"/>
    </source>
</evidence>
<sequence>MTPPFTVAITRLRKLRVFQNQQLTRIVNAPCYFKREVLYIDLKAKPILDHIKDISTKFFQMLPQIRNRLLPAYNPTVSSSQNGLVPFWNAPSFIFLQLREDELTLNCAANLNVLFNLSKL</sequence>
<dbReference type="EMBL" id="BGPR01085247">
    <property type="protein sequence ID" value="GBL98619.1"/>
    <property type="molecule type" value="Genomic_DNA"/>
</dbReference>
<dbReference type="EMBL" id="BGPR01085245">
    <property type="protein sequence ID" value="GBL98605.1"/>
    <property type="molecule type" value="Genomic_DNA"/>
</dbReference>
<dbReference type="AlphaFoldDB" id="A0A4Y2C3B5"/>
<comment type="caution">
    <text evidence="2">The sequence shown here is derived from an EMBL/GenBank/DDBJ whole genome shotgun (WGS) entry which is preliminary data.</text>
</comment>
<protein>
    <submittedName>
        <fullName evidence="2">Uncharacterized protein</fullName>
    </submittedName>
</protein>
<dbReference type="Proteomes" id="UP000499080">
    <property type="component" value="Unassembled WGS sequence"/>
</dbReference>
<proteinExistence type="predicted"/>